<reference evidence="4 5" key="1">
    <citation type="submission" date="2023-06" db="EMBL/GenBank/DDBJ databases">
        <title>Draft genome sequence of Gleimia hominis type strain CCUG 57540T.</title>
        <authorList>
            <person name="Salva-Serra F."/>
            <person name="Cardew S."/>
            <person name="Jensie Markopoulos S."/>
            <person name="Ohlen M."/>
            <person name="Inganas E."/>
            <person name="Svensson-Stadler L."/>
            <person name="Moore E.R.B."/>
        </authorList>
    </citation>
    <scope>NUCLEOTIDE SEQUENCE [LARGE SCALE GENOMIC DNA]</scope>
    <source>
        <strain evidence="4 5">CCUG 57540</strain>
    </source>
</reference>
<dbReference type="Gene3D" id="3.90.1150.10">
    <property type="entry name" value="Aspartate Aminotransferase, domain 1"/>
    <property type="match status" value="1"/>
</dbReference>
<dbReference type="PIRSF" id="PIRSF000390">
    <property type="entry name" value="PLP_StrS"/>
    <property type="match status" value="1"/>
</dbReference>
<dbReference type="InterPro" id="IPR000653">
    <property type="entry name" value="DegT/StrS_aminotransferase"/>
</dbReference>
<dbReference type="GO" id="GO:0008483">
    <property type="term" value="F:transaminase activity"/>
    <property type="evidence" value="ECO:0007669"/>
    <property type="project" value="UniProtKB-KW"/>
</dbReference>
<dbReference type="PANTHER" id="PTHR30244">
    <property type="entry name" value="TRANSAMINASE"/>
    <property type="match status" value="1"/>
</dbReference>
<keyword evidence="4" id="KW-0808">Transferase</keyword>
<dbReference type="SUPFAM" id="SSF53383">
    <property type="entry name" value="PLP-dependent transferases"/>
    <property type="match status" value="1"/>
</dbReference>
<dbReference type="EC" id="2.6.1.-" evidence="4"/>
<dbReference type="PANTHER" id="PTHR30244:SF34">
    <property type="entry name" value="DTDP-4-AMINO-4,6-DIDEOXYGALACTOSE TRANSAMINASE"/>
    <property type="match status" value="1"/>
</dbReference>
<accession>A0ABU3IA09</accession>
<evidence type="ECO:0000256" key="2">
    <source>
        <dbReference type="RuleBase" id="RU004508"/>
    </source>
</evidence>
<evidence type="ECO:0000256" key="1">
    <source>
        <dbReference type="ARBA" id="ARBA00001933"/>
    </source>
</evidence>
<dbReference type="Gene3D" id="3.40.640.10">
    <property type="entry name" value="Type I PLP-dependent aspartate aminotransferase-like (Major domain)"/>
    <property type="match status" value="1"/>
</dbReference>
<comment type="cofactor">
    <cofactor evidence="1">
        <name>pyridoxal 5'-phosphate</name>
        <dbReference type="ChEBI" id="CHEBI:597326"/>
    </cofactor>
</comment>
<evidence type="ECO:0000313" key="5">
    <source>
        <dbReference type="Proteomes" id="UP001247542"/>
    </source>
</evidence>
<dbReference type="RefSeq" id="WP_313272569.1">
    <property type="nucleotide sequence ID" value="NZ_JASXSX010000001.1"/>
</dbReference>
<sequence length="408" mass="44692">MVDKTRVPQQQDRMSVPFSPPDISPEDIDAVVDVLRSGWITSGPVGERFRDALTNYCGSADTVLTNSATAALETALRALGVGPGDEVVVPAYTYTASASVVAHTGATIRMVDVQPGRFVPSPQQWAQAITERTKAIIPVDLAGYPVDTAELFEVIESHRHLFKPASDLQEALGRAAVIVDGAHSLGARRDGKRAGALGDFTAVSFHAVKNLTTAEGGALTWRKELPVGPELTQYVQQLILHGQTKTALEKSRGASWEYDIAFPGYKMNMPDITAALGLSQLGRYEQILRRRADLIKQYDTGLSGLPCTPYAHRGQGWTSSGHLYLLRLNGKDEAARNRFIDQMFEQGVATNVHYKPLPMLTAYKQLGFDIAHYPNAYAQYANEVTLPLHTRLTDAQVQYVVECVREII</sequence>
<dbReference type="InterPro" id="IPR015424">
    <property type="entry name" value="PyrdxlP-dep_Trfase"/>
</dbReference>
<protein>
    <submittedName>
        <fullName evidence="4">DegT/DnrJ/EryC1/StrS family aminotransferase</fullName>
        <ecNumber evidence="4">2.6.1.-</ecNumber>
    </submittedName>
</protein>
<dbReference type="InterPro" id="IPR015422">
    <property type="entry name" value="PyrdxlP-dep_Trfase_small"/>
</dbReference>
<gene>
    <name evidence="4" type="ORF">QS713_03860</name>
</gene>
<keyword evidence="5" id="KW-1185">Reference proteome</keyword>
<evidence type="ECO:0000313" key="4">
    <source>
        <dbReference type="EMBL" id="MDT3767202.1"/>
    </source>
</evidence>
<comment type="similarity">
    <text evidence="2">Belongs to the DegT/DnrJ/EryC1 family.</text>
</comment>
<dbReference type="EMBL" id="JASXSX010000001">
    <property type="protein sequence ID" value="MDT3767202.1"/>
    <property type="molecule type" value="Genomic_DNA"/>
</dbReference>
<dbReference type="Pfam" id="PF01041">
    <property type="entry name" value="DegT_DnrJ_EryC1"/>
    <property type="match status" value="1"/>
</dbReference>
<keyword evidence="4" id="KW-0032">Aminotransferase</keyword>
<dbReference type="Proteomes" id="UP001247542">
    <property type="component" value="Unassembled WGS sequence"/>
</dbReference>
<name>A0ABU3IA09_9ACTO</name>
<evidence type="ECO:0000256" key="3">
    <source>
        <dbReference type="SAM" id="MobiDB-lite"/>
    </source>
</evidence>
<keyword evidence="2" id="KW-0663">Pyridoxal phosphate</keyword>
<feature type="region of interest" description="Disordered" evidence="3">
    <location>
        <begin position="1"/>
        <end position="22"/>
    </location>
</feature>
<dbReference type="InterPro" id="IPR015421">
    <property type="entry name" value="PyrdxlP-dep_Trfase_major"/>
</dbReference>
<organism evidence="4 5">
    <name type="scientific">Gleimia hominis</name>
    <dbReference type="NCBI Taxonomy" id="595468"/>
    <lineage>
        <taxon>Bacteria</taxon>
        <taxon>Bacillati</taxon>
        <taxon>Actinomycetota</taxon>
        <taxon>Actinomycetes</taxon>
        <taxon>Actinomycetales</taxon>
        <taxon>Actinomycetaceae</taxon>
        <taxon>Gleimia</taxon>
    </lineage>
</organism>
<proteinExistence type="inferred from homology"/>
<comment type="caution">
    <text evidence="4">The sequence shown here is derived from an EMBL/GenBank/DDBJ whole genome shotgun (WGS) entry which is preliminary data.</text>
</comment>
<dbReference type="CDD" id="cd00616">
    <property type="entry name" value="AHBA_syn"/>
    <property type="match status" value="1"/>
</dbReference>